<dbReference type="NCBIfam" id="NF047389">
    <property type="entry name" value="ATPase_Sll1717"/>
    <property type="match status" value="1"/>
</dbReference>
<organism evidence="1 2">
    <name type="scientific">Streptomyces ruber</name>
    <dbReference type="NCBI Taxonomy" id="83378"/>
    <lineage>
        <taxon>Bacteria</taxon>
        <taxon>Bacillati</taxon>
        <taxon>Actinomycetota</taxon>
        <taxon>Actinomycetes</taxon>
        <taxon>Kitasatosporales</taxon>
        <taxon>Streptomycetaceae</taxon>
        <taxon>Streptomyces</taxon>
    </lineage>
</organism>
<dbReference type="EMBL" id="BMQK01000006">
    <property type="protein sequence ID" value="GGQ59878.1"/>
    <property type="molecule type" value="Genomic_DNA"/>
</dbReference>
<gene>
    <name evidence="1" type="ORF">GCM10010145_32470</name>
</gene>
<protein>
    <submittedName>
        <fullName evidence="1">Uncharacterized protein</fullName>
    </submittedName>
</protein>
<comment type="caution">
    <text evidence="1">The sequence shown here is derived from an EMBL/GenBank/DDBJ whole genome shotgun (WGS) entry which is preliminary data.</text>
</comment>
<reference evidence="1" key="2">
    <citation type="submission" date="2020-09" db="EMBL/GenBank/DDBJ databases">
        <authorList>
            <person name="Sun Q."/>
            <person name="Ohkuma M."/>
        </authorList>
    </citation>
    <scope>NUCLEOTIDE SEQUENCE</scope>
    <source>
        <strain evidence="1">JCM 3131</strain>
    </source>
</reference>
<dbReference type="AlphaFoldDB" id="A0A918ERA8"/>
<reference evidence="1" key="1">
    <citation type="journal article" date="2014" name="Int. J. Syst. Evol. Microbiol.">
        <title>Complete genome sequence of Corynebacterium casei LMG S-19264T (=DSM 44701T), isolated from a smear-ripened cheese.</title>
        <authorList>
            <consortium name="US DOE Joint Genome Institute (JGI-PGF)"/>
            <person name="Walter F."/>
            <person name="Albersmeier A."/>
            <person name="Kalinowski J."/>
            <person name="Ruckert C."/>
        </authorList>
    </citation>
    <scope>NUCLEOTIDE SEQUENCE</scope>
    <source>
        <strain evidence="1">JCM 3131</strain>
    </source>
</reference>
<accession>A0A918ERA8</accession>
<name>A0A918ERA8_9ACTN</name>
<dbReference type="Proteomes" id="UP000620156">
    <property type="component" value="Unassembled WGS sequence"/>
</dbReference>
<sequence>MVRDVGPVSQLFFGRDDAENDLRDGLLRGAVFRPNLAYEEVLSGRKSLIIGRKGAGKSAICRRLASPGGHPGATVLITPDDAAGDEIRRFELQGVGADTAKSLIWRYVFAVHAARHLTAHARTAHGRRRFRRLRRLPPPVRALRAFLRANGESDDARLYDRVHRGANRLQSATLSLKAFGVVEAAVGVGASEGAGASRQLDVLEDWVAAAFAALDCADRHPPLLFLVDQLEQVWTVDADSHALVAGLLLAAKHVTGRYGNAVRTALFLRADIYDTLDFGDGDKYHSDEIRINWTHDGLKDVALARARASLGAELTEEELWERLFPPSVLGEPTPEYLFRRALPRPRDAIQFLNACRSVAHERGGHVITEDDVLAATERFSRWKLQDLAREYLVNHPFLRSLFTMFENTGYVVTRQTLESRFEVRKRALHREFPDYTGALTAQGVIDVLYGTGFLGVRRGDAVVYTGGIQVPPGPGEDEFHVHPCFRPALNSLLSGRRVTVDRDVQLLDEATEACARMLRQLGRSNLPRPVLDRTRTRIETLMRQADEERRVAEDGSLAEAGRHVRFVGRSFRRLAGDLRDRGFPDDPVTRRLRDEAAALIRAAGGATGSGYGSRSSG</sequence>
<dbReference type="InterPro" id="IPR059206">
    <property type="entry name" value="Sll1717-like"/>
</dbReference>
<evidence type="ECO:0000313" key="1">
    <source>
        <dbReference type="EMBL" id="GGQ59878.1"/>
    </source>
</evidence>
<dbReference type="RefSeq" id="WP_229821059.1">
    <property type="nucleotide sequence ID" value="NZ_BMQK01000006.1"/>
</dbReference>
<evidence type="ECO:0000313" key="2">
    <source>
        <dbReference type="Proteomes" id="UP000620156"/>
    </source>
</evidence>
<proteinExistence type="predicted"/>
<keyword evidence="2" id="KW-1185">Reference proteome</keyword>